<feature type="domain" description="Thioesterase TesA-like" evidence="3">
    <location>
        <begin position="27"/>
        <end position="249"/>
    </location>
</feature>
<gene>
    <name evidence="4" type="primary">tioP</name>
</gene>
<dbReference type="SUPFAM" id="SSF53474">
    <property type="entry name" value="alpha/beta-Hydrolases"/>
    <property type="match status" value="1"/>
</dbReference>
<dbReference type="InterPro" id="IPR001031">
    <property type="entry name" value="Thioesterase"/>
</dbReference>
<proteinExistence type="inferred from homology"/>
<evidence type="ECO:0000313" key="4">
    <source>
        <dbReference type="EMBL" id="CAJ34372.1"/>
    </source>
</evidence>
<dbReference type="GO" id="GO:0008610">
    <property type="term" value="P:lipid biosynthetic process"/>
    <property type="evidence" value="ECO:0007669"/>
    <property type="project" value="TreeGrafter"/>
</dbReference>
<keyword evidence="2" id="KW-0378">Hydrolase</keyword>
<dbReference type="PANTHER" id="PTHR11487:SF0">
    <property type="entry name" value="S-ACYL FATTY ACID SYNTHASE THIOESTERASE, MEDIUM CHAIN"/>
    <property type="match status" value="1"/>
</dbReference>
<dbReference type="ESTHER" id="9acto-q333v0">
    <property type="family name" value="Thioesterase"/>
</dbReference>
<dbReference type="GO" id="GO:0016787">
    <property type="term" value="F:hydrolase activity"/>
    <property type="evidence" value="ECO:0007669"/>
    <property type="project" value="UniProtKB-KW"/>
</dbReference>
<dbReference type="Gene3D" id="3.40.50.1820">
    <property type="entry name" value="alpha/beta hydrolase"/>
    <property type="match status" value="1"/>
</dbReference>
<dbReference type="InterPro" id="IPR020802">
    <property type="entry name" value="TesA-like"/>
</dbReference>
<evidence type="ECO:0000259" key="3">
    <source>
        <dbReference type="SMART" id="SM00824"/>
    </source>
</evidence>
<dbReference type="SMART" id="SM00824">
    <property type="entry name" value="PKS_TE"/>
    <property type="match status" value="1"/>
</dbReference>
<dbReference type="InterPro" id="IPR012223">
    <property type="entry name" value="TEII"/>
</dbReference>
<dbReference type="AlphaFoldDB" id="Q333V0"/>
<evidence type="ECO:0000256" key="2">
    <source>
        <dbReference type="ARBA" id="ARBA00022801"/>
    </source>
</evidence>
<dbReference type="PANTHER" id="PTHR11487">
    <property type="entry name" value="THIOESTERASE"/>
    <property type="match status" value="1"/>
</dbReference>
<comment type="similarity">
    <text evidence="1">Belongs to the thioesterase family.</text>
</comment>
<reference evidence="4" key="1">
    <citation type="journal article" date="2006" name="ChemBioChem">
        <title>Deciphering the biosynthesis pathway of the antitumor thiocoraline from a marine actinomycete and its expression in Streptomyces hosts.</title>
        <authorList>
            <person name="Lombo F."/>
            <person name="Velasco A."/>
            <person name="Castro A."/>
            <person name="de la Calle F."/>
            <person name="Brana A.F."/>
            <person name="Sanchez-Puelles J.M."/>
            <person name="Mendez C."/>
            <person name="Salas J.A."/>
        </authorList>
    </citation>
    <scope>NUCLEOTIDE SEQUENCE</scope>
</reference>
<name>Q333V0_9ACTN</name>
<evidence type="ECO:0000256" key="1">
    <source>
        <dbReference type="ARBA" id="ARBA00007169"/>
    </source>
</evidence>
<dbReference type="Pfam" id="PF00975">
    <property type="entry name" value="Thioesterase"/>
    <property type="match status" value="1"/>
</dbReference>
<sequence>MGTRTKNRWFVEVSRSRLKECALYAIPHAGGGVATVRSLCVELGDAFDTFGVRLPGRESRLGDPVVTVMSRLADELAGELLRHAQGRPVVLYGHCSGSAIAYEVARRMDPAQLRGLAVSSHPAPGSVRRAPTWELPRQEFLKQVVTDGYLPPEIIANEELLDIYEPAVRADYELVETYELDLFGGGPVEAVAAPTVAIHGRDDHTIDPVHIDAWSALTTGPFRVVSLAGGHNLLLGRPAELAAAICQGLASDNRLHDHR</sequence>
<dbReference type="InterPro" id="IPR029058">
    <property type="entry name" value="AB_hydrolase_fold"/>
</dbReference>
<accession>Q333V0</accession>
<dbReference type="EMBL" id="AM113472">
    <property type="protein sequence ID" value="CAJ34372.1"/>
    <property type="molecule type" value="Genomic_DNA"/>
</dbReference>
<protein>
    <submittedName>
        <fullName evidence="4">Thioesterase</fullName>
    </submittedName>
</protein>
<organism evidence="4">
    <name type="scientific">Micromonospora sp. ML1</name>
    <dbReference type="NCBI Taxonomy" id="349725"/>
    <lineage>
        <taxon>Bacteria</taxon>
        <taxon>Bacillati</taxon>
        <taxon>Actinomycetota</taxon>
        <taxon>Actinomycetes</taxon>
        <taxon>Micromonosporales</taxon>
        <taxon>Micromonosporaceae</taxon>
        <taxon>Micromonospora</taxon>
    </lineage>
</organism>